<dbReference type="RefSeq" id="XP_062793843.1">
    <property type="nucleotide sequence ID" value="XM_062937792.1"/>
</dbReference>
<feature type="compositionally biased region" description="Basic and acidic residues" evidence="1">
    <location>
        <begin position="768"/>
        <end position="777"/>
    </location>
</feature>
<feature type="compositionally biased region" description="Low complexity" evidence="1">
    <location>
        <begin position="550"/>
        <end position="561"/>
    </location>
</feature>
<evidence type="ECO:0000256" key="1">
    <source>
        <dbReference type="SAM" id="MobiDB-lite"/>
    </source>
</evidence>
<evidence type="ECO:0000313" key="3">
    <source>
        <dbReference type="EMBL" id="WRT69104.1"/>
    </source>
</evidence>
<feature type="compositionally biased region" description="Basic and acidic residues" evidence="1">
    <location>
        <begin position="702"/>
        <end position="719"/>
    </location>
</feature>
<dbReference type="InterPro" id="IPR040206">
    <property type="entry name" value="Zds1/2"/>
</dbReference>
<feature type="compositionally biased region" description="Low complexity" evidence="1">
    <location>
        <begin position="312"/>
        <end position="321"/>
    </location>
</feature>
<reference evidence="3 4" key="1">
    <citation type="submission" date="2024-01" db="EMBL/GenBank/DDBJ databases">
        <title>Comparative genomics of Cryptococcus and Kwoniella reveals pathogenesis evolution and contrasting modes of karyotype evolution via chromosome fusion or intercentromeric recombination.</title>
        <authorList>
            <person name="Coelho M.A."/>
            <person name="David-Palma M."/>
            <person name="Shea T."/>
            <person name="Bowers K."/>
            <person name="McGinley-Smith S."/>
            <person name="Mohammad A.W."/>
            <person name="Gnirke A."/>
            <person name="Yurkov A.M."/>
            <person name="Nowrousian M."/>
            <person name="Sun S."/>
            <person name="Cuomo C.A."/>
            <person name="Heitman J."/>
        </authorList>
    </citation>
    <scope>NUCLEOTIDE SEQUENCE [LARGE SCALE GENOMIC DNA]</scope>
    <source>
        <strain evidence="3">CBS 11374</strain>
    </source>
</reference>
<feature type="region of interest" description="Disordered" evidence="1">
    <location>
        <begin position="1"/>
        <end position="75"/>
    </location>
</feature>
<feature type="compositionally biased region" description="Polar residues" evidence="1">
    <location>
        <begin position="454"/>
        <end position="463"/>
    </location>
</feature>
<feature type="compositionally biased region" description="Basic and acidic residues" evidence="1">
    <location>
        <begin position="328"/>
        <end position="369"/>
    </location>
</feature>
<feature type="compositionally biased region" description="Low complexity" evidence="1">
    <location>
        <begin position="513"/>
        <end position="535"/>
    </location>
</feature>
<proteinExistence type="predicted"/>
<feature type="compositionally biased region" description="Low complexity" evidence="1">
    <location>
        <begin position="814"/>
        <end position="856"/>
    </location>
</feature>
<accession>A0ABZ1D6H9</accession>
<dbReference type="SMART" id="SM01327">
    <property type="entry name" value="Zds_C"/>
    <property type="match status" value="1"/>
</dbReference>
<dbReference type="Proteomes" id="UP001329825">
    <property type="component" value="Chromosome 8"/>
</dbReference>
<dbReference type="EMBL" id="CP141888">
    <property type="protein sequence ID" value="WRT69104.1"/>
    <property type="molecule type" value="Genomic_DNA"/>
</dbReference>
<feature type="compositionally biased region" description="Low complexity" evidence="1">
    <location>
        <begin position="1148"/>
        <end position="1157"/>
    </location>
</feature>
<dbReference type="InterPro" id="IPR013941">
    <property type="entry name" value="ZDS1_C"/>
</dbReference>
<feature type="compositionally biased region" description="Pro residues" evidence="1">
    <location>
        <begin position="872"/>
        <end position="885"/>
    </location>
</feature>
<feature type="domain" description="Protein Zds1 C-terminal" evidence="2">
    <location>
        <begin position="644"/>
        <end position="696"/>
    </location>
</feature>
<protein>
    <recommendedName>
        <fullName evidence="2">Protein Zds1 C-terminal domain-containing protein</fullName>
    </recommendedName>
</protein>
<feature type="region of interest" description="Disordered" evidence="1">
    <location>
        <begin position="702"/>
        <end position="1167"/>
    </location>
</feature>
<dbReference type="PANTHER" id="PTHR28089">
    <property type="entry name" value="PROTEIN ZDS1-RELATED"/>
    <property type="match status" value="1"/>
</dbReference>
<feature type="region of interest" description="Disordered" evidence="1">
    <location>
        <begin position="229"/>
        <end position="599"/>
    </location>
</feature>
<feature type="compositionally biased region" description="Pro residues" evidence="1">
    <location>
        <begin position="804"/>
        <end position="813"/>
    </location>
</feature>
<feature type="compositionally biased region" description="Low complexity" evidence="1">
    <location>
        <begin position="370"/>
        <end position="399"/>
    </location>
</feature>
<feature type="compositionally biased region" description="Basic and acidic residues" evidence="1">
    <location>
        <begin position="562"/>
        <end position="595"/>
    </location>
</feature>
<feature type="compositionally biased region" description="Gly residues" evidence="1">
    <location>
        <begin position="134"/>
        <end position="147"/>
    </location>
</feature>
<evidence type="ECO:0000313" key="4">
    <source>
        <dbReference type="Proteomes" id="UP001329825"/>
    </source>
</evidence>
<feature type="compositionally biased region" description="Pro residues" evidence="1">
    <location>
        <begin position="1081"/>
        <end position="1099"/>
    </location>
</feature>
<dbReference type="PANTHER" id="PTHR28089:SF1">
    <property type="entry name" value="PROTEIN ZDS1-RELATED"/>
    <property type="match status" value="1"/>
</dbReference>
<keyword evidence="4" id="KW-1185">Reference proteome</keyword>
<feature type="compositionally biased region" description="Polar residues" evidence="1">
    <location>
        <begin position="471"/>
        <end position="491"/>
    </location>
</feature>
<feature type="compositionally biased region" description="Pro residues" evidence="1">
    <location>
        <begin position="914"/>
        <end position="928"/>
    </location>
</feature>
<feature type="compositionally biased region" description="Pro residues" evidence="1">
    <location>
        <begin position="1058"/>
        <end position="1069"/>
    </location>
</feature>
<evidence type="ECO:0000259" key="2">
    <source>
        <dbReference type="SMART" id="SM01327"/>
    </source>
</evidence>
<dbReference type="GeneID" id="87958218"/>
<feature type="region of interest" description="Disordered" evidence="1">
    <location>
        <begin position="631"/>
        <end position="650"/>
    </location>
</feature>
<gene>
    <name evidence="3" type="ORF">IL334_006088</name>
</gene>
<feature type="region of interest" description="Disordered" evidence="1">
    <location>
        <begin position="95"/>
        <end position="191"/>
    </location>
</feature>
<dbReference type="Pfam" id="PF08632">
    <property type="entry name" value="Zds_C"/>
    <property type="match status" value="1"/>
</dbReference>
<sequence>MPSSEVSEQEIERERNTLRNLRRRSINSSGPGALAVDPDLPPPSPHSRPESSGSLYDTGDDITLSTPDGLDGQDAGLFWVPAHLHPELAPGEFRAFLKSHTHPDPTNADVTEAGEAPGLSKSPSWLARNPSTSRGGGAGGGGGGNEGLGRKRSMLSRQYQPKPGDNVENEVPPLPMRRPASIYGGRSGEKGLTLNDLQKLEELVDEADEEEDPETMRTLLRRSLSMNVSPGFLQDDIPIGGETDDAPLIPSRPGSILRRSVRTKIRGKPGATGDGGGHRFAATRKGRMTAAPQRELPVFDDEFDYSDRMKKSSTSTSAGGSDENVSAESHEQEDKEVFHDTVQHLEERRGSDESTDEAHIFDSYARDSRSSSMSSSSHDQSTSPSPESSPPGKKLSLPPVIMTTPYQADGSDWFTKDSDYDRTPTQESVRDPLGGLRRTSPGAELGSERPAIPSLSTAGTNLTVPEELSLQYHQSNTTPQQRPTSLPTSQYELPPGMAPPVQRSSLPPGMALQQQQQQQQQQQIEQPQAPQPVEQKMTPVSIASTNLARTDSAVSTASSTASKEKEKDKQKKGGLFGKKDKKDKDGKGKKDKDRFLGSLFGSKKKQEEISSVSNFSSAGPAAAAALLGSSKSAKSLGVPPSPSPTSPGFSSYARYPIHVERAVYRLSHIKLANARRPLYEQVLISNLMFWYLGVIGRNVSEEKKTASNNPEEKKDEVKAPVKGTPPKPADSGSAGKALPRTNPIESPSPTPGPGQLSASSSKKSSLTKPERARDGRNNEAPMRAPSYGMQNAQVDHEMRSQPPTSKPSPPLQRPPSQQSIPPSQNFNAHPQQQHPHPHQTPSQPQQQHPQQSNHQQPPRPLPQNSPQRAMSQPPPVGAGPGPGPRSPIEGYHRHSPPPQNIQGPPRGLPQSSFGPPPTSNNGPPPPLAQPILTGLDERRDPRQRTLSNPVPPQGINTAGMRRVVTDGRSPTSPLDGQSPRPIYPQHSGPQPGQIFHHPSQQPNGPASPFPPRPNQSTGPQPGQLFNAPQPGQMYGRPPPPPPPQHQHQHQQYGHGQRPLPPPGAGPPHPQQSGGSNWEPPQRLPPGAGPPQTYRPPPQSLGPGPLHNQGPLPPQNGPPYDPRRGPQQPYSPQQAFYGGQPPPRPQGPPQVGQVYGYQNTPAGYGHHR</sequence>
<feature type="compositionally biased region" description="Pro residues" evidence="1">
    <location>
        <begin position="1110"/>
        <end position="1119"/>
    </location>
</feature>
<organism evidence="3 4">
    <name type="scientific">Kwoniella shivajii</name>
    <dbReference type="NCBI Taxonomy" id="564305"/>
    <lineage>
        <taxon>Eukaryota</taxon>
        <taxon>Fungi</taxon>
        <taxon>Dikarya</taxon>
        <taxon>Basidiomycota</taxon>
        <taxon>Agaricomycotina</taxon>
        <taxon>Tremellomycetes</taxon>
        <taxon>Tremellales</taxon>
        <taxon>Cryptococcaceae</taxon>
        <taxon>Kwoniella</taxon>
    </lineage>
</organism>
<name>A0ABZ1D6H9_9TREE</name>
<feature type="compositionally biased region" description="Basic and acidic residues" evidence="1">
    <location>
        <begin position="414"/>
        <end position="430"/>
    </location>
</feature>